<dbReference type="PANTHER" id="PTHR24423">
    <property type="entry name" value="TWO-COMPONENT SENSOR HISTIDINE KINASE"/>
    <property type="match status" value="1"/>
</dbReference>
<comment type="subunit">
    <text evidence="2">Homodimer.</text>
</comment>
<gene>
    <name evidence="5" type="primary">LOC103625910</name>
</gene>
<sequence length="177" mass="19252">MGFIKPIASIKRLSVSVMLAPDLPLCAIGDEKRLMQTILNISGNAVKFTKEGHITLVASIVKADSLREFRTPEFHPTASDEHFYLKVQVKDTGCGVSPQDLPHVFTKFAHPQSGGNRGFNGSGLGLAICKRFVSLMGGHIWIDSEGTGRGCTATFVIKLGVCDNTNTYQQQLIMKCI</sequence>
<dbReference type="EnsemblPlants" id="Zm00001eb151260_T001">
    <property type="protein sequence ID" value="Zm00001eb151260_P001"/>
    <property type="gene ID" value="Zm00001eb151260"/>
</dbReference>
<dbReference type="Proteomes" id="UP000007305">
    <property type="component" value="Chromosome 3"/>
</dbReference>
<reference evidence="5" key="3">
    <citation type="submission" date="2021-05" db="UniProtKB">
        <authorList>
            <consortium name="EnsemblPlants"/>
        </authorList>
    </citation>
    <scope>IDENTIFICATION</scope>
    <source>
        <strain evidence="5">cv. B73</strain>
    </source>
</reference>
<dbReference type="SUPFAM" id="SSF55874">
    <property type="entry name" value="ATPase domain of HSP90 chaperone/DNA topoisomerase II/histidine kinase"/>
    <property type="match status" value="1"/>
</dbReference>
<dbReference type="GO" id="GO:0046872">
    <property type="term" value="F:metal ion binding"/>
    <property type="evidence" value="ECO:0007669"/>
    <property type="project" value="UniProtKB-KW"/>
</dbReference>
<evidence type="ECO:0000259" key="4">
    <source>
        <dbReference type="PROSITE" id="PS50109"/>
    </source>
</evidence>
<dbReference type="GeneID" id="103625910"/>
<dbReference type="GO" id="GO:0005524">
    <property type="term" value="F:ATP binding"/>
    <property type="evidence" value="ECO:0007669"/>
    <property type="project" value="UniProtKB-KW"/>
</dbReference>
<evidence type="ECO:0000256" key="3">
    <source>
        <dbReference type="ARBA" id="ARBA00012438"/>
    </source>
</evidence>
<organism evidence="5 6">
    <name type="scientific">Zea mays</name>
    <name type="common">Maize</name>
    <dbReference type="NCBI Taxonomy" id="4577"/>
    <lineage>
        <taxon>Eukaryota</taxon>
        <taxon>Viridiplantae</taxon>
        <taxon>Streptophyta</taxon>
        <taxon>Embryophyta</taxon>
        <taxon>Tracheophyta</taxon>
        <taxon>Spermatophyta</taxon>
        <taxon>Magnoliopsida</taxon>
        <taxon>Liliopsida</taxon>
        <taxon>Poales</taxon>
        <taxon>Poaceae</taxon>
        <taxon>PACMAD clade</taxon>
        <taxon>Panicoideae</taxon>
        <taxon>Andropogonodae</taxon>
        <taxon>Andropogoneae</taxon>
        <taxon>Tripsacinae</taxon>
        <taxon>Zea</taxon>
    </lineage>
</organism>
<dbReference type="KEGG" id="zma:103651133"/>
<dbReference type="PRINTS" id="PR00344">
    <property type="entry name" value="BCTRLSENSOR"/>
</dbReference>
<dbReference type="Pfam" id="PF02518">
    <property type="entry name" value="HATPase_c"/>
    <property type="match status" value="1"/>
</dbReference>
<proteinExistence type="predicted"/>
<dbReference type="InterPro" id="IPR036890">
    <property type="entry name" value="HATPase_C_sf"/>
</dbReference>
<name>A0A804NCC8_MAIZE</name>
<evidence type="ECO:0000256" key="2">
    <source>
        <dbReference type="ARBA" id="ARBA00011738"/>
    </source>
</evidence>
<evidence type="ECO:0000313" key="6">
    <source>
        <dbReference type="Proteomes" id="UP000007305"/>
    </source>
</evidence>
<dbReference type="RefSeq" id="XP_008644532.1">
    <property type="nucleotide sequence ID" value="XM_008646310.4"/>
</dbReference>
<reference evidence="6" key="1">
    <citation type="submission" date="2015-12" db="EMBL/GenBank/DDBJ databases">
        <title>Update maize B73 reference genome by single molecule sequencing technologies.</title>
        <authorList>
            <consortium name="Maize Genome Sequencing Project"/>
            <person name="Ware D."/>
        </authorList>
    </citation>
    <scope>NUCLEOTIDE SEQUENCE [LARGE SCALE GENOMIC DNA]</scope>
    <source>
        <strain evidence="6">cv. B73</strain>
    </source>
</reference>
<dbReference type="InterPro" id="IPR003594">
    <property type="entry name" value="HATPase_dom"/>
</dbReference>
<keyword evidence="6" id="KW-1185">Reference proteome</keyword>
<dbReference type="KEGG" id="zma:103625910"/>
<dbReference type="SMART" id="SM00387">
    <property type="entry name" value="HATPase_c"/>
    <property type="match status" value="1"/>
</dbReference>
<feature type="domain" description="Histidine kinase" evidence="4">
    <location>
        <begin position="1"/>
        <end position="163"/>
    </location>
</feature>
<dbReference type="PROSITE" id="PS50109">
    <property type="entry name" value="HIS_KIN"/>
    <property type="match status" value="1"/>
</dbReference>
<dbReference type="AlphaFoldDB" id="A0A804NCC8"/>
<dbReference type="Gene3D" id="3.30.565.10">
    <property type="entry name" value="Histidine kinase-like ATPase, C-terminal domain"/>
    <property type="match status" value="1"/>
</dbReference>
<accession>A0A804NCC8</accession>
<dbReference type="PANTHER" id="PTHR24423:SF625">
    <property type="entry name" value="ETHYLENE RESPONSE SENSOR 1"/>
    <property type="match status" value="1"/>
</dbReference>
<protein>
    <recommendedName>
        <fullName evidence="3">histidine kinase</fullName>
        <ecNumber evidence="3">2.7.13.3</ecNumber>
    </recommendedName>
</protein>
<dbReference type="InterPro" id="IPR004358">
    <property type="entry name" value="Sig_transdc_His_kin-like_C"/>
</dbReference>
<dbReference type="OrthoDB" id="60033at2759"/>
<dbReference type="InParanoid" id="A0A804NCC8"/>
<comment type="catalytic activity">
    <reaction evidence="1">
        <text>ATP + protein L-histidine = ADP + protein N-phospho-L-histidine.</text>
        <dbReference type="EC" id="2.7.13.3"/>
    </reaction>
</comment>
<dbReference type="InterPro" id="IPR005467">
    <property type="entry name" value="His_kinase_dom"/>
</dbReference>
<dbReference type="Gramene" id="Zm00001eb151260_T001">
    <property type="protein sequence ID" value="Zm00001eb151260_P001"/>
    <property type="gene ID" value="Zm00001eb151260"/>
</dbReference>
<dbReference type="FunFam" id="3.30.565.10:FF:000030">
    <property type="entry name" value="Ethylene receptor 1"/>
    <property type="match status" value="1"/>
</dbReference>
<evidence type="ECO:0000313" key="5">
    <source>
        <dbReference type="EnsemblPlants" id="Zm00001eb151260_P001"/>
    </source>
</evidence>
<dbReference type="EC" id="2.7.13.3" evidence="3"/>
<dbReference type="GO" id="GO:0004673">
    <property type="term" value="F:protein histidine kinase activity"/>
    <property type="evidence" value="ECO:0007669"/>
    <property type="project" value="UniProtKB-EC"/>
</dbReference>
<reference evidence="5" key="2">
    <citation type="submission" date="2019-07" db="EMBL/GenBank/DDBJ databases">
        <authorList>
            <person name="Seetharam A."/>
            <person name="Woodhouse M."/>
            <person name="Cannon E."/>
        </authorList>
    </citation>
    <scope>NUCLEOTIDE SEQUENCE [LARGE SCALE GENOMIC DNA]</scope>
    <source>
        <strain evidence="5">cv. B73</strain>
    </source>
</reference>
<evidence type="ECO:0000256" key="1">
    <source>
        <dbReference type="ARBA" id="ARBA00000085"/>
    </source>
</evidence>